<dbReference type="InterPro" id="IPR001005">
    <property type="entry name" value="SANT/Myb"/>
</dbReference>
<accession>A0AAN9PMV3</accession>
<proteinExistence type="predicted"/>
<dbReference type="PANTHER" id="PTHR31307:SF49">
    <property type="entry name" value="ALCOHOL DEHYDROGENASE TRANSCRIPTION FACTOR MYB_SANT-LIKE FAMILY PROTEIN"/>
    <property type="match status" value="1"/>
</dbReference>
<dbReference type="InterPro" id="IPR044823">
    <property type="entry name" value="ASIL1/2-like"/>
</dbReference>
<dbReference type="Pfam" id="PF13837">
    <property type="entry name" value="Myb_DNA-bind_4"/>
    <property type="match status" value="1"/>
</dbReference>
<comment type="caution">
    <text evidence="3">The sequence shown here is derived from an EMBL/GenBank/DDBJ whole genome shotgun (WGS) entry which is preliminary data.</text>
</comment>
<dbReference type="SMART" id="SM00595">
    <property type="entry name" value="MADF"/>
    <property type="match status" value="1"/>
</dbReference>
<reference evidence="3 4" key="1">
    <citation type="submission" date="2024-01" db="EMBL/GenBank/DDBJ databases">
        <title>The genomes of 5 underutilized Papilionoideae crops provide insights into root nodulation and disease resistance.</title>
        <authorList>
            <person name="Yuan L."/>
        </authorList>
    </citation>
    <scope>NUCLEOTIDE SEQUENCE [LARGE SCALE GENOMIC DNA]</scope>
    <source>
        <strain evidence="3">LY-2023</strain>
        <tissue evidence="3">Leaf</tissue>
    </source>
</reference>
<dbReference type="EMBL" id="JAYKXN010000003">
    <property type="protein sequence ID" value="KAK7303197.1"/>
    <property type="molecule type" value="Genomic_DNA"/>
</dbReference>
<dbReference type="AlphaFoldDB" id="A0AAN9PMV3"/>
<dbReference type="Proteomes" id="UP001359559">
    <property type="component" value="Unassembled WGS sequence"/>
</dbReference>
<protein>
    <recommendedName>
        <fullName evidence="2">Myb-like domain-containing protein</fullName>
    </recommendedName>
</protein>
<evidence type="ECO:0000259" key="2">
    <source>
        <dbReference type="PROSITE" id="PS50090"/>
    </source>
</evidence>
<dbReference type="PANTHER" id="PTHR31307">
    <property type="entry name" value="TRIHELIX TRANSCRIPTION FACTOR ASIL2"/>
    <property type="match status" value="1"/>
</dbReference>
<evidence type="ECO:0000313" key="3">
    <source>
        <dbReference type="EMBL" id="KAK7303197.1"/>
    </source>
</evidence>
<dbReference type="FunFam" id="1.10.10.60:FF:000152">
    <property type="entry name" value="Trihelix transcription factor ASIL2"/>
    <property type="match status" value="1"/>
</dbReference>
<gene>
    <name evidence="3" type="ORF">RJT34_14099</name>
</gene>
<feature type="domain" description="Myb-like" evidence="2">
    <location>
        <begin position="33"/>
        <end position="93"/>
    </location>
</feature>
<sequence length="301" mass="33992">MSSPDPPSAVPLPLPLPPPPPPPSSRRPPPPCWSHDETVALIDAYRHKWYSLGRVNLKATQWQDVADAVASACPAASPSKTPIQCRHKMEKLRKRYRSEIQRARSLPLSRFNSSWLHFSRMHSLEKGPTSSPHHENLLDHDHYVKDQNLFEGFKDSHRGSNTAGMNKFLYSNGVGGSGGGSGGFRIRIPTVAQPVSMFCEDVGDREVKGDPRRGFEKKRERDPVGEMVCAIKVLGDGFVRMEEMKMDMARQIESMRMEMEKKRTEMILESQYRIVEAFANAVSQRQKNKKPKRMPSPSSQS</sequence>
<name>A0AAN9PMV3_CLITE</name>
<evidence type="ECO:0000313" key="4">
    <source>
        <dbReference type="Proteomes" id="UP001359559"/>
    </source>
</evidence>
<evidence type="ECO:0000256" key="1">
    <source>
        <dbReference type="SAM" id="MobiDB-lite"/>
    </source>
</evidence>
<organism evidence="3 4">
    <name type="scientific">Clitoria ternatea</name>
    <name type="common">Butterfly pea</name>
    <dbReference type="NCBI Taxonomy" id="43366"/>
    <lineage>
        <taxon>Eukaryota</taxon>
        <taxon>Viridiplantae</taxon>
        <taxon>Streptophyta</taxon>
        <taxon>Embryophyta</taxon>
        <taxon>Tracheophyta</taxon>
        <taxon>Spermatophyta</taxon>
        <taxon>Magnoliopsida</taxon>
        <taxon>eudicotyledons</taxon>
        <taxon>Gunneridae</taxon>
        <taxon>Pentapetalae</taxon>
        <taxon>rosids</taxon>
        <taxon>fabids</taxon>
        <taxon>Fabales</taxon>
        <taxon>Fabaceae</taxon>
        <taxon>Papilionoideae</taxon>
        <taxon>50 kb inversion clade</taxon>
        <taxon>NPAAA clade</taxon>
        <taxon>indigoferoid/millettioid clade</taxon>
        <taxon>Phaseoleae</taxon>
        <taxon>Clitoria</taxon>
    </lineage>
</organism>
<dbReference type="Gene3D" id="1.10.10.60">
    <property type="entry name" value="Homeodomain-like"/>
    <property type="match status" value="1"/>
</dbReference>
<feature type="region of interest" description="Disordered" evidence="1">
    <location>
        <begin position="1"/>
        <end position="31"/>
    </location>
</feature>
<dbReference type="InterPro" id="IPR044822">
    <property type="entry name" value="Myb_DNA-bind_4"/>
</dbReference>
<dbReference type="PROSITE" id="PS50090">
    <property type="entry name" value="MYB_LIKE"/>
    <property type="match status" value="1"/>
</dbReference>
<keyword evidence="4" id="KW-1185">Reference proteome</keyword>